<reference evidence="1 2" key="1">
    <citation type="submission" date="2019-10" db="EMBL/GenBank/DDBJ databases">
        <title>Assembly and Annotation for the nematode Trichostrongylus colubriformis.</title>
        <authorList>
            <person name="Martin J."/>
        </authorList>
    </citation>
    <scope>NUCLEOTIDE SEQUENCE [LARGE SCALE GENOMIC DNA]</scope>
    <source>
        <strain evidence="1">G859</strain>
        <tissue evidence="1">Whole worm</tissue>
    </source>
</reference>
<comment type="caution">
    <text evidence="1">The sequence shown here is derived from an EMBL/GenBank/DDBJ whole genome shotgun (WGS) entry which is preliminary data.</text>
</comment>
<proteinExistence type="predicted"/>
<keyword evidence="2" id="KW-1185">Reference proteome</keyword>
<evidence type="ECO:0000313" key="2">
    <source>
        <dbReference type="Proteomes" id="UP001331761"/>
    </source>
</evidence>
<sequence length="126" mass="14672">MPPHISSRSYKKAGDVVLKNSFYPLEREKVKQAFILWLEQNPLLQQDLIKSYTSEFWRVCLTAIMDNIELPEQLKKGLKKNAVVDVLRFQCNGRVVYETRDGEVYLNIPHNVTKEELIEIMTSKSS</sequence>
<organism evidence="1 2">
    <name type="scientific">Trichostrongylus colubriformis</name>
    <name type="common">Black scour worm</name>
    <dbReference type="NCBI Taxonomy" id="6319"/>
    <lineage>
        <taxon>Eukaryota</taxon>
        <taxon>Metazoa</taxon>
        <taxon>Ecdysozoa</taxon>
        <taxon>Nematoda</taxon>
        <taxon>Chromadorea</taxon>
        <taxon>Rhabditida</taxon>
        <taxon>Rhabditina</taxon>
        <taxon>Rhabditomorpha</taxon>
        <taxon>Strongyloidea</taxon>
        <taxon>Trichostrongylidae</taxon>
        <taxon>Trichostrongylus</taxon>
    </lineage>
</organism>
<dbReference type="EMBL" id="WIXE01020821">
    <property type="protein sequence ID" value="KAK5968926.1"/>
    <property type="molecule type" value="Genomic_DNA"/>
</dbReference>
<dbReference type="Proteomes" id="UP001331761">
    <property type="component" value="Unassembled WGS sequence"/>
</dbReference>
<gene>
    <name evidence="1" type="ORF">GCK32_009987</name>
</gene>
<name>A0AAN8IDA3_TRICO</name>
<accession>A0AAN8IDA3</accession>
<dbReference type="AlphaFoldDB" id="A0AAN8IDA3"/>
<evidence type="ECO:0000313" key="1">
    <source>
        <dbReference type="EMBL" id="KAK5968926.1"/>
    </source>
</evidence>
<protein>
    <submittedName>
        <fullName evidence="1">Uncharacterized protein</fullName>
    </submittedName>
</protein>